<dbReference type="EMBL" id="VSSQ01057671">
    <property type="protein sequence ID" value="MPN11454.1"/>
    <property type="molecule type" value="Genomic_DNA"/>
</dbReference>
<evidence type="ECO:0000313" key="1">
    <source>
        <dbReference type="EMBL" id="MPN11454.1"/>
    </source>
</evidence>
<sequence length="136" mass="16559">MREELGEEKCKLIDKYNLHPNHNLYWERRQEKYPIQEYFSHNLALKASPLGMVFQIYRLCYAKTKYFESNWCNFKPCTYNHKQGFVEAEIHEMEYIKQLSTGIVIGLRELAKIKWLSEFKELCKYLEERHKEGKKE</sequence>
<protein>
    <submittedName>
        <fullName evidence="1">Uncharacterized protein</fullName>
    </submittedName>
</protein>
<comment type="caution">
    <text evidence="1">The sequence shown here is derived from an EMBL/GenBank/DDBJ whole genome shotgun (WGS) entry which is preliminary data.</text>
</comment>
<accession>A0A645FG35</accession>
<dbReference type="AlphaFoldDB" id="A0A645FG35"/>
<proteinExistence type="predicted"/>
<name>A0A645FG35_9ZZZZ</name>
<reference evidence="1" key="1">
    <citation type="submission" date="2019-08" db="EMBL/GenBank/DDBJ databases">
        <authorList>
            <person name="Kucharzyk K."/>
            <person name="Murdoch R.W."/>
            <person name="Higgins S."/>
            <person name="Loffler F."/>
        </authorList>
    </citation>
    <scope>NUCLEOTIDE SEQUENCE</scope>
</reference>
<gene>
    <name evidence="1" type="ORF">SDC9_158755</name>
</gene>
<organism evidence="1">
    <name type="scientific">bioreactor metagenome</name>
    <dbReference type="NCBI Taxonomy" id="1076179"/>
    <lineage>
        <taxon>unclassified sequences</taxon>
        <taxon>metagenomes</taxon>
        <taxon>ecological metagenomes</taxon>
    </lineage>
</organism>